<reference evidence="2 3" key="1">
    <citation type="journal article" date="2018" name="New Phytol.">
        <title>Phylogenomics of Endogonaceae and evolution of mycorrhizas within Mucoromycota.</title>
        <authorList>
            <person name="Chang Y."/>
            <person name="Desiro A."/>
            <person name="Na H."/>
            <person name="Sandor L."/>
            <person name="Lipzen A."/>
            <person name="Clum A."/>
            <person name="Barry K."/>
            <person name="Grigoriev I.V."/>
            <person name="Martin F.M."/>
            <person name="Stajich J.E."/>
            <person name="Smith M.E."/>
            <person name="Bonito G."/>
            <person name="Spatafora J.W."/>
        </authorList>
    </citation>
    <scope>NUCLEOTIDE SEQUENCE [LARGE SCALE GENOMIC DNA]</scope>
    <source>
        <strain evidence="2 3">AD002</strain>
    </source>
</reference>
<evidence type="ECO:0000313" key="2">
    <source>
        <dbReference type="EMBL" id="RUS31423.1"/>
    </source>
</evidence>
<sequence length="103" mass="11675">PFNSHRSRIATHPLPNLSGKWARPCRRGNPPRHLYCHIRLLHDMGSYHALRGRGPPATRPLPPARVRDPYSRRFAPIRPDCHLLVSGACDDQNQEEGEEGELA</sequence>
<keyword evidence="3" id="KW-1185">Reference proteome</keyword>
<comment type="caution">
    <text evidence="2">The sequence shown here is derived from an EMBL/GenBank/DDBJ whole genome shotgun (WGS) entry which is preliminary data.</text>
</comment>
<organism evidence="2 3">
    <name type="scientific">Jimgerdemannia flammicorona</name>
    <dbReference type="NCBI Taxonomy" id="994334"/>
    <lineage>
        <taxon>Eukaryota</taxon>
        <taxon>Fungi</taxon>
        <taxon>Fungi incertae sedis</taxon>
        <taxon>Mucoromycota</taxon>
        <taxon>Mucoromycotina</taxon>
        <taxon>Endogonomycetes</taxon>
        <taxon>Endogonales</taxon>
        <taxon>Endogonaceae</taxon>
        <taxon>Jimgerdemannia</taxon>
    </lineage>
</organism>
<dbReference type="EMBL" id="RBNJ01002975">
    <property type="protein sequence ID" value="RUS31423.1"/>
    <property type="molecule type" value="Genomic_DNA"/>
</dbReference>
<evidence type="ECO:0000313" key="3">
    <source>
        <dbReference type="Proteomes" id="UP000274822"/>
    </source>
</evidence>
<feature type="non-terminal residue" evidence="2">
    <location>
        <position position="1"/>
    </location>
</feature>
<evidence type="ECO:0000256" key="1">
    <source>
        <dbReference type="SAM" id="MobiDB-lite"/>
    </source>
</evidence>
<name>A0A433QNR5_9FUNG</name>
<dbReference type="AlphaFoldDB" id="A0A433QNR5"/>
<gene>
    <name evidence="2" type="ORF">BC938DRAFT_477845</name>
</gene>
<accession>A0A433QNR5</accession>
<proteinExistence type="predicted"/>
<dbReference type="Proteomes" id="UP000274822">
    <property type="component" value="Unassembled WGS sequence"/>
</dbReference>
<feature type="region of interest" description="Disordered" evidence="1">
    <location>
        <begin position="1"/>
        <end position="25"/>
    </location>
</feature>
<protein>
    <submittedName>
        <fullName evidence="2">Uncharacterized protein</fullName>
    </submittedName>
</protein>